<dbReference type="GO" id="GO:0016787">
    <property type="term" value="F:hydrolase activity"/>
    <property type="evidence" value="ECO:0007669"/>
    <property type="project" value="UniProtKB-KW"/>
</dbReference>
<dbReference type="Proteomes" id="UP000269438">
    <property type="component" value="Unassembled WGS sequence"/>
</dbReference>
<dbReference type="RefSeq" id="WP_121689029.1">
    <property type="nucleotide sequence ID" value="NZ_RCUY01000010.1"/>
</dbReference>
<feature type="domain" description="AB hydrolase-1" evidence="1">
    <location>
        <begin position="73"/>
        <end position="312"/>
    </location>
</feature>
<gene>
    <name evidence="2" type="ORF">D9V34_11935</name>
</gene>
<dbReference type="InterPro" id="IPR029058">
    <property type="entry name" value="AB_hydrolase_fold"/>
</dbReference>
<name>A0A3L7ALH0_9MICO</name>
<dbReference type="PANTHER" id="PTHR43798:SF33">
    <property type="entry name" value="HYDROLASE, PUTATIVE (AFU_ORTHOLOGUE AFUA_2G14860)-RELATED"/>
    <property type="match status" value="1"/>
</dbReference>
<dbReference type="InterPro" id="IPR000073">
    <property type="entry name" value="AB_hydrolase_1"/>
</dbReference>
<dbReference type="SUPFAM" id="SSF53474">
    <property type="entry name" value="alpha/beta-Hydrolases"/>
    <property type="match status" value="1"/>
</dbReference>
<keyword evidence="3" id="KW-1185">Reference proteome</keyword>
<dbReference type="EMBL" id="RCUY01000010">
    <property type="protein sequence ID" value="RLP81333.1"/>
    <property type="molecule type" value="Genomic_DNA"/>
</dbReference>
<sequence length="328" mass="35831">MTARDFATLALLGTSAAVGICKLAEHRLDRISRSQISTTKPAAPFIEKRFSASSGNEISFRIGGATRPRRIYVLCHGLGTSSNYLMLLADRLSRNQNSLVVAYDRAGYRRSRVGSAYPYSVSESLCDLGELIGRLPKEFAGVVLVGHSFGAYIAHRFAEAYPEQVDHLWLIEPTHPREISAVELRREGTLSVSESIRMNTALAGLGLGVLNDSRPLASEVSGNRFSYPVESELYTGRVWRAMRREWDTISALLFDGSLSVSPSGVSTRVVASAQTNSSGANQRELFESYLERGESLDVIRGVNHHSILLSQEGVEAVVSLIDGASNEH</sequence>
<organism evidence="2 3">
    <name type="scientific">Mycetocola lacteus</name>
    <dbReference type="NCBI Taxonomy" id="76637"/>
    <lineage>
        <taxon>Bacteria</taxon>
        <taxon>Bacillati</taxon>
        <taxon>Actinomycetota</taxon>
        <taxon>Actinomycetes</taxon>
        <taxon>Micrococcales</taxon>
        <taxon>Microbacteriaceae</taxon>
        <taxon>Mycetocola</taxon>
    </lineage>
</organism>
<reference evidence="2 3" key="1">
    <citation type="submission" date="2018-10" db="EMBL/GenBank/DDBJ databases">
        <authorList>
            <person name="Li J."/>
        </authorList>
    </citation>
    <scope>NUCLEOTIDE SEQUENCE [LARGE SCALE GENOMIC DNA]</scope>
    <source>
        <strain evidence="2 3">JCM 11654</strain>
    </source>
</reference>
<dbReference type="Pfam" id="PF12697">
    <property type="entry name" value="Abhydrolase_6"/>
    <property type="match status" value="1"/>
</dbReference>
<dbReference type="OrthoDB" id="27092at2"/>
<evidence type="ECO:0000313" key="3">
    <source>
        <dbReference type="Proteomes" id="UP000269438"/>
    </source>
</evidence>
<keyword evidence="2" id="KW-0378">Hydrolase</keyword>
<dbReference type="GO" id="GO:0016020">
    <property type="term" value="C:membrane"/>
    <property type="evidence" value="ECO:0007669"/>
    <property type="project" value="TreeGrafter"/>
</dbReference>
<dbReference type="InterPro" id="IPR050266">
    <property type="entry name" value="AB_hydrolase_sf"/>
</dbReference>
<dbReference type="Gene3D" id="3.40.50.1820">
    <property type="entry name" value="alpha/beta hydrolase"/>
    <property type="match status" value="1"/>
</dbReference>
<accession>A0A3L7ALH0</accession>
<evidence type="ECO:0000259" key="1">
    <source>
        <dbReference type="Pfam" id="PF12697"/>
    </source>
</evidence>
<comment type="caution">
    <text evidence="2">The sequence shown here is derived from an EMBL/GenBank/DDBJ whole genome shotgun (WGS) entry which is preliminary data.</text>
</comment>
<evidence type="ECO:0000313" key="2">
    <source>
        <dbReference type="EMBL" id="RLP81333.1"/>
    </source>
</evidence>
<proteinExistence type="predicted"/>
<dbReference type="PANTHER" id="PTHR43798">
    <property type="entry name" value="MONOACYLGLYCEROL LIPASE"/>
    <property type="match status" value="1"/>
</dbReference>
<dbReference type="AlphaFoldDB" id="A0A3L7ALH0"/>
<protein>
    <submittedName>
        <fullName evidence="2">Alpha/beta hydrolase</fullName>
    </submittedName>
</protein>